<evidence type="ECO:0000256" key="1">
    <source>
        <dbReference type="SAM" id="MobiDB-lite"/>
    </source>
</evidence>
<reference evidence="2" key="1">
    <citation type="journal article" date="2022" name="bioRxiv">
        <title>Sequencing and chromosome-scale assembly of the giantPleurodeles waltlgenome.</title>
        <authorList>
            <person name="Brown T."/>
            <person name="Elewa A."/>
            <person name="Iarovenko S."/>
            <person name="Subramanian E."/>
            <person name="Araus A.J."/>
            <person name="Petzold A."/>
            <person name="Susuki M."/>
            <person name="Suzuki K.-i.T."/>
            <person name="Hayashi T."/>
            <person name="Toyoda A."/>
            <person name="Oliveira C."/>
            <person name="Osipova E."/>
            <person name="Leigh N.D."/>
            <person name="Simon A."/>
            <person name="Yun M.H."/>
        </authorList>
    </citation>
    <scope>NUCLEOTIDE SEQUENCE</scope>
    <source>
        <strain evidence="2">20211129_DDA</strain>
        <tissue evidence="2">Liver</tissue>
    </source>
</reference>
<feature type="compositionally biased region" description="Basic and acidic residues" evidence="1">
    <location>
        <begin position="26"/>
        <end position="36"/>
    </location>
</feature>
<dbReference type="Proteomes" id="UP001066276">
    <property type="component" value="Chromosome 7"/>
</dbReference>
<evidence type="ECO:0000313" key="3">
    <source>
        <dbReference type="Proteomes" id="UP001066276"/>
    </source>
</evidence>
<accession>A0AAV7P7M5</accession>
<dbReference type="AlphaFoldDB" id="A0AAV7P7M5"/>
<protein>
    <submittedName>
        <fullName evidence="2">Uncharacterized protein</fullName>
    </submittedName>
</protein>
<evidence type="ECO:0000313" key="2">
    <source>
        <dbReference type="EMBL" id="KAJ1121678.1"/>
    </source>
</evidence>
<feature type="region of interest" description="Disordered" evidence="1">
    <location>
        <begin position="1"/>
        <end position="66"/>
    </location>
</feature>
<organism evidence="2 3">
    <name type="scientific">Pleurodeles waltl</name>
    <name type="common">Iberian ribbed newt</name>
    <dbReference type="NCBI Taxonomy" id="8319"/>
    <lineage>
        <taxon>Eukaryota</taxon>
        <taxon>Metazoa</taxon>
        <taxon>Chordata</taxon>
        <taxon>Craniata</taxon>
        <taxon>Vertebrata</taxon>
        <taxon>Euteleostomi</taxon>
        <taxon>Amphibia</taxon>
        <taxon>Batrachia</taxon>
        <taxon>Caudata</taxon>
        <taxon>Salamandroidea</taxon>
        <taxon>Salamandridae</taxon>
        <taxon>Pleurodelinae</taxon>
        <taxon>Pleurodeles</taxon>
    </lineage>
</organism>
<proteinExistence type="predicted"/>
<name>A0AAV7P7M5_PLEWA</name>
<sequence length="66" mass="7526">MGHRSPARAQTKRPPRTRHYSPAQMERLRGQDTDHLRARRRSASEDEALLTRADGAPPSTRHRSLA</sequence>
<keyword evidence="3" id="KW-1185">Reference proteome</keyword>
<dbReference type="EMBL" id="JANPWB010000011">
    <property type="protein sequence ID" value="KAJ1121678.1"/>
    <property type="molecule type" value="Genomic_DNA"/>
</dbReference>
<gene>
    <name evidence="2" type="ORF">NDU88_000198</name>
</gene>
<comment type="caution">
    <text evidence="2">The sequence shown here is derived from an EMBL/GenBank/DDBJ whole genome shotgun (WGS) entry which is preliminary data.</text>
</comment>
<feature type="compositionally biased region" description="Basic residues" evidence="1">
    <location>
        <begin position="1"/>
        <end position="19"/>
    </location>
</feature>